<gene>
    <name evidence="1" type="ORF">CRM96_03200</name>
</gene>
<organism evidence="1 2">
    <name type="scientific">Enterococcus durans</name>
    <dbReference type="NCBI Taxonomy" id="53345"/>
    <lineage>
        <taxon>Bacteria</taxon>
        <taxon>Bacillati</taxon>
        <taxon>Bacillota</taxon>
        <taxon>Bacilli</taxon>
        <taxon>Lactobacillales</taxon>
        <taxon>Enterococcaceae</taxon>
        <taxon>Enterococcus</taxon>
    </lineage>
</organism>
<sequence length="90" mass="10926">MISDEKMRTFLDIIALGNCLFDRRKTDIRCPSFILFSDQNHIKKTFTEIKLIYFYKKVEISFHSSYTLFIEMKTDTQMGEKNVWIFDFYE</sequence>
<comment type="caution">
    <text evidence="1">The sequence shown here is derived from an EMBL/GenBank/DDBJ whole genome shotgun (WGS) entry which is preliminary data.</text>
</comment>
<protein>
    <submittedName>
        <fullName evidence="1">Uncharacterized protein</fullName>
    </submittedName>
</protein>
<dbReference type="EMBL" id="PDEB01000004">
    <property type="protein sequence ID" value="PEH44076.1"/>
    <property type="molecule type" value="Genomic_DNA"/>
</dbReference>
<name>A0AB36S563_9ENTE</name>
<evidence type="ECO:0000313" key="1">
    <source>
        <dbReference type="EMBL" id="PEH44076.1"/>
    </source>
</evidence>
<accession>A0AB36S563</accession>
<proteinExistence type="predicted"/>
<dbReference type="Proteomes" id="UP000220669">
    <property type="component" value="Unassembled WGS sequence"/>
</dbReference>
<dbReference type="AlphaFoldDB" id="A0AB36S563"/>
<dbReference type="KEGG" id="edu:LIU_04700"/>
<evidence type="ECO:0000313" key="2">
    <source>
        <dbReference type="Proteomes" id="UP000220669"/>
    </source>
</evidence>
<reference evidence="1 2" key="1">
    <citation type="submission" date="2017-09" db="EMBL/GenBank/DDBJ databases">
        <title>FDA dAtabase for Regulatory Grade micrObial Sequences (FDA-ARGOS): Supporting development and validation of Infectious Disease Dx tests.</title>
        <authorList>
            <person name="Minogue T."/>
            <person name="Wolcott M."/>
            <person name="Wasieloski L."/>
            <person name="Aguilar W."/>
            <person name="Moore D."/>
            <person name="Tallon L.J."/>
            <person name="Sadzewicz L."/>
            <person name="Ott S."/>
            <person name="Zhao X."/>
            <person name="Nagaraj S."/>
            <person name="Vavikolanu K."/>
            <person name="Aluvathingal J."/>
            <person name="Nadendla S."/>
            <person name="Sichtig H."/>
        </authorList>
    </citation>
    <scope>NUCLEOTIDE SEQUENCE [LARGE SCALE GENOMIC DNA]</scope>
    <source>
        <strain evidence="1 2">FDAARGOS_396</strain>
    </source>
</reference>